<proteinExistence type="predicted"/>
<feature type="transmembrane region" description="Helical" evidence="1">
    <location>
        <begin position="71"/>
        <end position="91"/>
    </location>
</feature>
<keyword evidence="1" id="KW-1133">Transmembrane helix</keyword>
<dbReference type="AlphaFoldDB" id="A0A1M5CBE7"/>
<keyword evidence="1" id="KW-0812">Transmembrane</keyword>
<dbReference type="RefSeq" id="WP_072836013.1">
    <property type="nucleotide sequence ID" value="NZ_FQUU01000012.1"/>
</dbReference>
<keyword evidence="1" id="KW-0472">Membrane</keyword>
<dbReference type="OrthoDB" id="508112at2"/>
<keyword evidence="4" id="KW-1185">Reference proteome</keyword>
<dbReference type="InterPro" id="IPR012429">
    <property type="entry name" value="HGSNAT_cat"/>
</dbReference>
<dbReference type="STRING" id="1121884.SAMN02745131_02857"/>
<dbReference type="Pfam" id="PF07786">
    <property type="entry name" value="HGSNAT_cat"/>
    <property type="match status" value="1"/>
</dbReference>
<protein>
    <submittedName>
        <fullName evidence="3">Uncharacterized membrane protein</fullName>
    </submittedName>
</protein>
<dbReference type="EMBL" id="FQUU01000012">
    <property type="protein sequence ID" value="SHF52058.1"/>
    <property type="molecule type" value="Genomic_DNA"/>
</dbReference>
<feature type="transmembrane region" description="Helical" evidence="1">
    <location>
        <begin position="103"/>
        <end position="124"/>
    </location>
</feature>
<organism evidence="3 4">
    <name type="scientific">Flavisolibacter ginsengisoli DSM 18119</name>
    <dbReference type="NCBI Taxonomy" id="1121884"/>
    <lineage>
        <taxon>Bacteria</taxon>
        <taxon>Pseudomonadati</taxon>
        <taxon>Bacteroidota</taxon>
        <taxon>Chitinophagia</taxon>
        <taxon>Chitinophagales</taxon>
        <taxon>Chitinophagaceae</taxon>
        <taxon>Flavisolibacter</taxon>
    </lineage>
</organism>
<dbReference type="Proteomes" id="UP000184048">
    <property type="component" value="Unassembled WGS sequence"/>
</dbReference>
<sequence>MEQVLAAPISQTSIPLKRLSYRVESIDLLRGFVMIIMALDHVRDFFHVTGFSDDPLNMATTAPALFLTRWITHYCAPVFVFLAGTSGWFQHMRKSNKELSRFLITRGFWLVLVEIIIINFSFSFDLHYSIIGLQTIWSIGISMIILGLVIWLPFPLILALGLMIVLGHNLLDFYEARHAPNYSMGYAFLHHQGFFPLWGDHSLLIMYPFLPWTGLMMLGYCFGKLFTSYDGYQRKKLLTFLGVGIILLFIALRTINIYGDPGPWTVQKNQLFTFFSFINTHKYPPSLLYMCMTIGPALLFIAWAGTAKNTLTRFITVYGRVPFFYYVLHFFLIHILSALLFLSRGHSFSEGMKGASQGFANFIIPGEGYSLWVVYAVWMFVVLSLYPVCKWFSNYKQTHRQWWLSYL</sequence>
<accession>A0A1M5CBE7</accession>
<dbReference type="PANTHER" id="PTHR40407:SF1">
    <property type="entry name" value="HEPARAN-ALPHA-GLUCOSAMINIDE N-ACETYLTRANSFERASE CATALYTIC DOMAIN-CONTAINING PROTEIN"/>
    <property type="match status" value="1"/>
</dbReference>
<dbReference type="PANTHER" id="PTHR40407">
    <property type="entry name" value="MEMBRANE PROTEIN-LIKE PROTEIN"/>
    <property type="match status" value="1"/>
</dbReference>
<feature type="transmembrane region" description="Helical" evidence="1">
    <location>
        <begin position="204"/>
        <end position="225"/>
    </location>
</feature>
<feature type="transmembrane region" description="Helical" evidence="1">
    <location>
        <begin position="369"/>
        <end position="389"/>
    </location>
</feature>
<feature type="transmembrane region" description="Helical" evidence="1">
    <location>
        <begin position="323"/>
        <end position="342"/>
    </location>
</feature>
<feature type="domain" description="Heparan-alpha-glucosaminide N-acetyltransferase catalytic" evidence="2">
    <location>
        <begin position="22"/>
        <end position="258"/>
    </location>
</feature>
<reference evidence="3 4" key="1">
    <citation type="submission" date="2016-11" db="EMBL/GenBank/DDBJ databases">
        <authorList>
            <person name="Jaros S."/>
            <person name="Januszkiewicz K."/>
            <person name="Wedrychowicz H."/>
        </authorList>
    </citation>
    <scope>NUCLEOTIDE SEQUENCE [LARGE SCALE GENOMIC DNA]</scope>
    <source>
        <strain evidence="3 4">DSM 18119</strain>
    </source>
</reference>
<name>A0A1M5CBE7_9BACT</name>
<evidence type="ECO:0000256" key="1">
    <source>
        <dbReference type="SAM" id="Phobius"/>
    </source>
</evidence>
<feature type="transmembrane region" description="Helical" evidence="1">
    <location>
        <begin position="237"/>
        <end position="258"/>
    </location>
</feature>
<gene>
    <name evidence="3" type="ORF">SAMN02745131_02857</name>
</gene>
<feature type="transmembrane region" description="Helical" evidence="1">
    <location>
        <begin position="136"/>
        <end position="167"/>
    </location>
</feature>
<feature type="transmembrane region" description="Helical" evidence="1">
    <location>
        <begin position="287"/>
        <end position="311"/>
    </location>
</feature>
<evidence type="ECO:0000259" key="2">
    <source>
        <dbReference type="Pfam" id="PF07786"/>
    </source>
</evidence>
<evidence type="ECO:0000313" key="4">
    <source>
        <dbReference type="Proteomes" id="UP000184048"/>
    </source>
</evidence>
<evidence type="ECO:0000313" key="3">
    <source>
        <dbReference type="EMBL" id="SHF52058.1"/>
    </source>
</evidence>